<dbReference type="NCBIfam" id="NF040588">
    <property type="entry name" value="FxsC_Nterm"/>
    <property type="match status" value="1"/>
</dbReference>
<dbReference type="InterPro" id="IPR035897">
    <property type="entry name" value="Toll_tir_struct_dom_sf"/>
</dbReference>
<comment type="caution">
    <text evidence="2">The sequence shown here is derived from an EMBL/GenBank/DDBJ whole genome shotgun (WGS) entry which is preliminary data.</text>
</comment>
<dbReference type="Pfam" id="PF13676">
    <property type="entry name" value="TIR_2"/>
    <property type="match status" value="1"/>
</dbReference>
<evidence type="ECO:0000259" key="1">
    <source>
        <dbReference type="Pfam" id="PF13676"/>
    </source>
</evidence>
<evidence type="ECO:0000313" key="2">
    <source>
        <dbReference type="EMBL" id="GIE46878.1"/>
    </source>
</evidence>
<sequence>MLYFFLSYARGRDDVYVHQFFQDLSQEVRALAGLGPEAEVGFLDHRSIQPGDVWPETLVDALSRCQAFLALCSPAYFLSEPCGREWAIFAERARRHRRHLGTSGSGLIPLRWLPPRTMPTAAQVVQYVPEPPHEAGSERGIRQLLRIQRNRDDYLEFVTTVAELVMDAATNDPLPAAADRVRLELVPSAFHDPAPPHRGGLSPIETQGLLAPSDEVYFVVAAPTAQEAAEESMGRGDRQFYGDSARAWSPFRPVTTAPLLDEAIRIAADRSLIAHGATLDELDECLRRARRDNQIVVLLVDPWSTRMADHHDVLHRYDRREDHPAAVMILWSRDDEETQANARELTSALGRTFPRNLLRPHTITFRQAVLTPETFRADLQIILEELRNRAIAHGLRRPRPGPAGSRAILEGP</sequence>
<keyword evidence="3" id="KW-1185">Reference proteome</keyword>
<dbReference type="InterPro" id="IPR026367">
    <property type="entry name" value="FxsC_C"/>
</dbReference>
<organism evidence="2 3">
    <name type="scientific">Actinoplanes nipponensis</name>
    <dbReference type="NCBI Taxonomy" id="135950"/>
    <lineage>
        <taxon>Bacteria</taxon>
        <taxon>Bacillati</taxon>
        <taxon>Actinomycetota</taxon>
        <taxon>Actinomycetes</taxon>
        <taxon>Micromonosporales</taxon>
        <taxon>Micromonosporaceae</taxon>
        <taxon>Actinoplanes</taxon>
    </lineage>
</organism>
<evidence type="ECO:0000313" key="3">
    <source>
        <dbReference type="Proteomes" id="UP000647172"/>
    </source>
</evidence>
<dbReference type="GO" id="GO:0007165">
    <property type="term" value="P:signal transduction"/>
    <property type="evidence" value="ECO:0007669"/>
    <property type="project" value="InterPro"/>
</dbReference>
<dbReference type="Gene3D" id="3.40.50.10140">
    <property type="entry name" value="Toll/interleukin-1 receptor homology (TIR) domain"/>
    <property type="match status" value="1"/>
</dbReference>
<accession>A0A919MLZ3</accession>
<dbReference type="EMBL" id="BOMQ01000008">
    <property type="protein sequence ID" value="GIE46878.1"/>
    <property type="molecule type" value="Genomic_DNA"/>
</dbReference>
<proteinExistence type="predicted"/>
<protein>
    <recommendedName>
        <fullName evidence="1">TIR domain-containing protein</fullName>
    </recommendedName>
</protein>
<dbReference type="AlphaFoldDB" id="A0A919MLZ3"/>
<name>A0A919MLZ3_9ACTN</name>
<dbReference type="Proteomes" id="UP000647172">
    <property type="component" value="Unassembled WGS sequence"/>
</dbReference>
<dbReference type="InterPro" id="IPR000157">
    <property type="entry name" value="TIR_dom"/>
</dbReference>
<reference evidence="2" key="1">
    <citation type="submission" date="2021-01" db="EMBL/GenBank/DDBJ databases">
        <title>Whole genome shotgun sequence of Actinoplanes nipponensis NBRC 14063.</title>
        <authorList>
            <person name="Komaki H."/>
            <person name="Tamura T."/>
        </authorList>
    </citation>
    <scope>NUCLEOTIDE SEQUENCE</scope>
    <source>
        <strain evidence="2">NBRC 14063</strain>
    </source>
</reference>
<gene>
    <name evidence="2" type="ORF">Ani05nite_04120</name>
</gene>
<dbReference type="SUPFAM" id="SSF52200">
    <property type="entry name" value="Toll/Interleukin receptor TIR domain"/>
    <property type="match status" value="1"/>
</dbReference>
<feature type="domain" description="TIR" evidence="1">
    <location>
        <begin position="4"/>
        <end position="128"/>
    </location>
</feature>
<dbReference type="NCBIfam" id="TIGR04276">
    <property type="entry name" value="FxsC_Cterm"/>
    <property type="match status" value="1"/>
</dbReference>
<dbReference type="InterPro" id="IPR047603">
    <property type="entry name" value="FxsC_N"/>
</dbReference>
<dbReference type="RefSeq" id="WP_203763724.1">
    <property type="nucleotide sequence ID" value="NZ_BAAAYJ010000088.1"/>
</dbReference>